<evidence type="ECO:0000256" key="2">
    <source>
        <dbReference type="PIRNR" id="PIRNR036893"/>
    </source>
</evidence>
<dbReference type="PROSITE" id="PS51257">
    <property type="entry name" value="PROKAR_LIPOPROTEIN"/>
    <property type="match status" value="1"/>
</dbReference>
<dbReference type="Gene3D" id="2.40.128.20">
    <property type="match status" value="1"/>
</dbReference>
<dbReference type="GO" id="GO:0008289">
    <property type="term" value="F:lipid binding"/>
    <property type="evidence" value="ECO:0007669"/>
    <property type="project" value="UniProtKB-UniRule"/>
</dbReference>
<dbReference type="Proteomes" id="UP000254575">
    <property type="component" value="Unassembled WGS sequence"/>
</dbReference>
<dbReference type="RefSeq" id="WP_218564516.1">
    <property type="nucleotide sequence ID" value="NZ_UHIA01000003.1"/>
</dbReference>
<sequence>MMRLINVFLVFSLAACSSNPSAVGDAPATAAVVDLPPYMGTWYEMARLPMPYQEQCVSEVQAHYRLNKDNSVSVENSCRYQTGTISRAEGLATVVDDSGAKLQVSFLPKFIRWLPMGKAAYWILRIDEDYRHALVGTPERKYLWILSRSPNMDDDVLQSYIDSAQSQGYDTANLIRNP</sequence>
<comment type="similarity">
    <text evidence="1 2">Belongs to the calycin superfamily. Lipocalin family.</text>
</comment>
<keyword evidence="5" id="KW-1185">Reference proteome</keyword>
<dbReference type="PIRSF" id="PIRSF036893">
    <property type="entry name" value="Lipocalin_ApoD"/>
    <property type="match status" value="1"/>
</dbReference>
<dbReference type="InterPro" id="IPR047202">
    <property type="entry name" value="Lipocalin_Blc-like_dom"/>
</dbReference>
<dbReference type="PANTHER" id="PTHR10612">
    <property type="entry name" value="APOLIPOPROTEIN D"/>
    <property type="match status" value="1"/>
</dbReference>
<keyword evidence="2 4" id="KW-0449">Lipoprotein</keyword>
<keyword evidence="2" id="KW-0446">Lipid-binding</keyword>
<proteinExistence type="inferred from homology"/>
<accession>A0A380MK51</accession>
<protein>
    <recommendedName>
        <fullName evidence="2">Outer membrane lipoprotein Blc</fullName>
    </recommendedName>
</protein>
<reference evidence="4 5" key="1">
    <citation type="submission" date="2018-06" db="EMBL/GenBank/DDBJ databases">
        <authorList>
            <consortium name="Pathogen Informatics"/>
            <person name="Doyle S."/>
        </authorList>
    </citation>
    <scope>NUCLEOTIDE SEQUENCE [LARGE SCALE GENOMIC DNA]</scope>
    <source>
        <strain evidence="4 5">NCTC10717</strain>
    </source>
</reference>
<feature type="domain" description="Lipocalin/cytosolic fatty-acid binding" evidence="3">
    <location>
        <begin position="33"/>
        <end position="177"/>
    </location>
</feature>
<dbReference type="PANTHER" id="PTHR10612:SF34">
    <property type="entry name" value="APOLIPOPROTEIN D"/>
    <property type="match status" value="1"/>
</dbReference>
<dbReference type="GO" id="GO:0009279">
    <property type="term" value="C:cell outer membrane"/>
    <property type="evidence" value="ECO:0007669"/>
    <property type="project" value="UniProtKB-SubCell"/>
</dbReference>
<dbReference type="EMBL" id="UHIA01000003">
    <property type="protein sequence ID" value="SUO92170.1"/>
    <property type="molecule type" value="Genomic_DNA"/>
</dbReference>
<dbReference type="InterPro" id="IPR012674">
    <property type="entry name" value="Calycin"/>
</dbReference>
<dbReference type="PRINTS" id="PR01171">
    <property type="entry name" value="BCTLIPOCALIN"/>
</dbReference>
<evidence type="ECO:0000256" key="1">
    <source>
        <dbReference type="ARBA" id="ARBA00006889"/>
    </source>
</evidence>
<dbReference type="Pfam" id="PF08212">
    <property type="entry name" value="Lipocalin_2"/>
    <property type="match status" value="1"/>
</dbReference>
<dbReference type="CDD" id="cd19438">
    <property type="entry name" value="lipocalin_Blc-like"/>
    <property type="match status" value="1"/>
</dbReference>
<evidence type="ECO:0000313" key="4">
    <source>
        <dbReference type="EMBL" id="SUO92170.1"/>
    </source>
</evidence>
<dbReference type="InterPro" id="IPR000566">
    <property type="entry name" value="Lipocln_cytosolic_FA-bd_dom"/>
</dbReference>
<comment type="subunit">
    <text evidence="2">Homodimer.</text>
</comment>
<gene>
    <name evidence="4" type="primary">blc</name>
    <name evidence="4" type="ORF">NCTC10717_00414</name>
</gene>
<evidence type="ECO:0000259" key="3">
    <source>
        <dbReference type="Pfam" id="PF08212"/>
    </source>
</evidence>
<comment type="subcellular location">
    <subcellularLocation>
        <location evidence="2">Cell outer membrane</location>
    </subcellularLocation>
</comment>
<organism evidence="4 5">
    <name type="scientific">Suttonella indologenes</name>
    <dbReference type="NCBI Taxonomy" id="13276"/>
    <lineage>
        <taxon>Bacteria</taxon>
        <taxon>Pseudomonadati</taxon>
        <taxon>Pseudomonadota</taxon>
        <taxon>Gammaproteobacteria</taxon>
        <taxon>Cardiobacteriales</taxon>
        <taxon>Cardiobacteriaceae</taxon>
        <taxon>Suttonella</taxon>
    </lineage>
</organism>
<feature type="signal peptide" evidence="2">
    <location>
        <begin position="1"/>
        <end position="22"/>
    </location>
</feature>
<dbReference type="InterPro" id="IPR002446">
    <property type="entry name" value="Lipocalin_bac"/>
</dbReference>
<dbReference type="SUPFAM" id="SSF50814">
    <property type="entry name" value="Lipocalins"/>
    <property type="match status" value="1"/>
</dbReference>
<keyword evidence="2" id="KW-0732">Signal</keyword>
<dbReference type="InterPro" id="IPR022271">
    <property type="entry name" value="Lipocalin_ApoD"/>
</dbReference>
<evidence type="ECO:0000313" key="5">
    <source>
        <dbReference type="Proteomes" id="UP000254575"/>
    </source>
</evidence>
<keyword evidence="2" id="KW-0472">Membrane</keyword>
<comment type="function">
    <text evidence="2">Involved in the storage or transport of lipids necessary for membrane maintenance under stressful conditions. Displays a binding preference for lysophospholipids.</text>
</comment>
<dbReference type="AlphaFoldDB" id="A0A380MK51"/>
<dbReference type="GO" id="GO:0006950">
    <property type="term" value="P:response to stress"/>
    <property type="evidence" value="ECO:0007669"/>
    <property type="project" value="UniProtKB-ARBA"/>
</dbReference>
<feature type="chain" id="PRO_5016488228" description="Outer membrane lipoprotein Blc" evidence="2">
    <location>
        <begin position="23"/>
        <end position="178"/>
    </location>
</feature>
<name>A0A380MK51_9GAMM</name>
<keyword evidence="2" id="KW-0998">Cell outer membrane</keyword>